<feature type="compositionally biased region" description="Polar residues" evidence="1">
    <location>
        <begin position="53"/>
        <end position="63"/>
    </location>
</feature>
<evidence type="ECO:0000256" key="1">
    <source>
        <dbReference type="SAM" id="MobiDB-lite"/>
    </source>
</evidence>
<dbReference type="Proteomes" id="UP000324974">
    <property type="component" value="Chromosome"/>
</dbReference>
<dbReference type="RefSeq" id="WP_149113061.1">
    <property type="nucleotide sequence ID" value="NZ_CP042425.1"/>
</dbReference>
<gene>
    <name evidence="2" type="ORF">PX52LOC_05596</name>
</gene>
<reference evidence="3" key="1">
    <citation type="submission" date="2019-08" db="EMBL/GenBank/DDBJ databases">
        <title>Limnoglobus roseus gen. nov., sp. nov., a novel freshwater planctomycete with a giant genome from the family Gemmataceae.</title>
        <authorList>
            <person name="Kulichevskaya I.S."/>
            <person name="Naumoff D.G."/>
            <person name="Miroshnikov K."/>
            <person name="Ivanova A."/>
            <person name="Philippov D.A."/>
            <person name="Hakobyan A."/>
            <person name="Rijpstra I.C."/>
            <person name="Sinninghe Damste J.S."/>
            <person name="Liesack W."/>
            <person name="Dedysh S.N."/>
        </authorList>
    </citation>
    <scope>NUCLEOTIDE SEQUENCE [LARGE SCALE GENOMIC DNA]</scope>
    <source>
        <strain evidence="3">PX52</strain>
    </source>
</reference>
<protein>
    <submittedName>
        <fullName evidence="2">Uncharacterized protein</fullName>
    </submittedName>
</protein>
<sequence>MPGRAMAMAVGFVAGNKGAPAGWGNSVKKLPVTITGVTANASRAMGAGWPGEGSTSGSARSKP</sequence>
<accession>A0A5C1AMY5</accession>
<evidence type="ECO:0000313" key="3">
    <source>
        <dbReference type="Proteomes" id="UP000324974"/>
    </source>
</evidence>
<dbReference type="KEGG" id="lrs:PX52LOC_05596"/>
<keyword evidence="3" id="KW-1185">Reference proteome</keyword>
<evidence type="ECO:0000313" key="2">
    <source>
        <dbReference type="EMBL" id="QEL18564.1"/>
    </source>
</evidence>
<proteinExistence type="predicted"/>
<dbReference type="AlphaFoldDB" id="A0A5C1AMY5"/>
<dbReference type="EMBL" id="CP042425">
    <property type="protein sequence ID" value="QEL18564.1"/>
    <property type="molecule type" value="Genomic_DNA"/>
</dbReference>
<name>A0A5C1AMY5_9BACT</name>
<organism evidence="2 3">
    <name type="scientific">Limnoglobus roseus</name>
    <dbReference type="NCBI Taxonomy" id="2598579"/>
    <lineage>
        <taxon>Bacteria</taxon>
        <taxon>Pseudomonadati</taxon>
        <taxon>Planctomycetota</taxon>
        <taxon>Planctomycetia</taxon>
        <taxon>Gemmatales</taxon>
        <taxon>Gemmataceae</taxon>
        <taxon>Limnoglobus</taxon>
    </lineage>
</organism>
<feature type="region of interest" description="Disordered" evidence="1">
    <location>
        <begin position="43"/>
        <end position="63"/>
    </location>
</feature>